<feature type="domain" description="Pyruvate phosphate dikinase AMP/ATP-binding" evidence="1">
    <location>
        <begin position="422"/>
        <end position="646"/>
    </location>
</feature>
<gene>
    <name evidence="2" type="ORF">ACFO0C_29170</name>
</gene>
<organism evidence="2 3">
    <name type="scientific">Actinoplanes subglobosus</name>
    <dbReference type="NCBI Taxonomy" id="1547892"/>
    <lineage>
        <taxon>Bacteria</taxon>
        <taxon>Bacillati</taxon>
        <taxon>Actinomycetota</taxon>
        <taxon>Actinomycetes</taxon>
        <taxon>Micromonosporales</taxon>
        <taxon>Micromonosporaceae</taxon>
        <taxon>Actinoplanes</taxon>
    </lineage>
</organism>
<comment type="caution">
    <text evidence="2">The sequence shown here is derived from an EMBL/GenBank/DDBJ whole genome shotgun (WGS) entry which is preliminary data.</text>
</comment>
<evidence type="ECO:0000313" key="3">
    <source>
        <dbReference type="Proteomes" id="UP001595867"/>
    </source>
</evidence>
<dbReference type="InterPro" id="IPR013815">
    <property type="entry name" value="ATP_grasp_subdomain_1"/>
</dbReference>
<reference evidence="3" key="1">
    <citation type="journal article" date="2019" name="Int. J. Syst. Evol. Microbiol.">
        <title>The Global Catalogue of Microorganisms (GCM) 10K type strain sequencing project: providing services to taxonomists for standard genome sequencing and annotation.</title>
        <authorList>
            <consortium name="The Broad Institute Genomics Platform"/>
            <consortium name="The Broad Institute Genome Sequencing Center for Infectious Disease"/>
            <person name="Wu L."/>
            <person name="Ma J."/>
        </authorList>
    </citation>
    <scope>NUCLEOTIDE SEQUENCE [LARGE SCALE GENOMIC DNA]</scope>
    <source>
        <strain evidence="3">TBRC 5832</strain>
    </source>
</reference>
<name>A0ABV8J1I5_9ACTN</name>
<dbReference type="Pfam" id="PF01326">
    <property type="entry name" value="PPDK_N"/>
    <property type="match status" value="1"/>
</dbReference>
<dbReference type="RefSeq" id="WP_378069901.1">
    <property type="nucleotide sequence ID" value="NZ_JBHSBL010000019.1"/>
</dbReference>
<dbReference type="InterPro" id="IPR051549">
    <property type="entry name" value="PEP_Utilizing_Enz"/>
</dbReference>
<dbReference type="PANTHER" id="PTHR43615">
    <property type="entry name" value="PHOSPHOENOLPYRUVATE SYNTHASE-RELATED"/>
    <property type="match status" value="1"/>
</dbReference>
<sequence>MDSGISAPALVGAILTLDHFERLSGMVSGHSFVKVVVDRWTGTIHFIDSAREQFHAYYIAKHILGITVAELDAEIDEYNRSFYVDPDRRFYLGVLCLHRHARHGLLLSLETVEVDLMSTAMLLDLYRFVRRYVDPALSLRLKPATHRQEEQLAAVPEDEVPQIAAHEIFSATPYFALQPGTAAGRLRAFRDVAAYYRADPPLEWYDIVAMERAPDDIPRLSGIVNAGRTTPLSHTNVLAAGWGIPNAVQVGALDLIDAEGLDGAWVWYEVDPAAAGIRLTRIARPPTVDSPLPGTVCRVTVEPPDTAVAPIAALADLRVTDVCRYGTKAAHLGELLHLLTAGSDRLLGWYQATRDPRPHLMGYLRGLLGVDESADVDGAALGLLREVTVMPGVALPFALHREFLESSPELGRSVDGLRAPPAGDSSRLRELALRTPVPEAVRRRILAAIRAHLGAATRFVVRSSSNAEDLAGFPAAGLYTSVTGVTTTDAVIDAVRRVWASLYTPRGVRLRHQAGIAVDDARMGVVVQEQAPATMGGVLVTTNPAVPHDFRNVYLNVSTSSVEHVVNGVGEPIQMLFNTVEGGGRTISLGDAAHDLAEGDRRRLERLALIGRFLQAHFAFDTVNAPVDIEWVATPDRISLVQLRPYAV</sequence>
<proteinExistence type="predicted"/>
<accession>A0ABV8J1I5</accession>
<dbReference type="Gene3D" id="3.30.470.20">
    <property type="entry name" value="ATP-grasp fold, B domain"/>
    <property type="match status" value="1"/>
</dbReference>
<dbReference type="Proteomes" id="UP001595867">
    <property type="component" value="Unassembled WGS sequence"/>
</dbReference>
<protein>
    <submittedName>
        <fullName evidence="2">PEP/pyruvate-binding domain-containing protein</fullName>
    </submittedName>
</protein>
<dbReference type="InterPro" id="IPR002192">
    <property type="entry name" value="PPDK_AMP/ATP-bd"/>
</dbReference>
<evidence type="ECO:0000259" key="1">
    <source>
        <dbReference type="Pfam" id="PF01326"/>
    </source>
</evidence>
<dbReference type="SUPFAM" id="SSF56059">
    <property type="entry name" value="Glutathione synthetase ATP-binding domain-like"/>
    <property type="match status" value="1"/>
</dbReference>
<dbReference type="Gene3D" id="3.30.1490.20">
    <property type="entry name" value="ATP-grasp fold, A domain"/>
    <property type="match status" value="1"/>
</dbReference>
<dbReference type="PANTHER" id="PTHR43615:SF1">
    <property type="entry name" value="PPDK_N DOMAIN-CONTAINING PROTEIN"/>
    <property type="match status" value="1"/>
</dbReference>
<dbReference type="EMBL" id="JBHSBL010000019">
    <property type="protein sequence ID" value="MFC4069023.1"/>
    <property type="molecule type" value="Genomic_DNA"/>
</dbReference>
<keyword evidence="3" id="KW-1185">Reference proteome</keyword>
<evidence type="ECO:0000313" key="2">
    <source>
        <dbReference type="EMBL" id="MFC4069023.1"/>
    </source>
</evidence>